<dbReference type="PROSITE" id="PS50893">
    <property type="entry name" value="ABC_TRANSPORTER_2"/>
    <property type="match status" value="1"/>
</dbReference>
<dbReference type="SUPFAM" id="SSF52540">
    <property type="entry name" value="P-loop containing nucleoside triphosphate hydrolases"/>
    <property type="match status" value="1"/>
</dbReference>
<evidence type="ECO:0000313" key="4">
    <source>
        <dbReference type="EMBL" id="PRY61047.1"/>
    </source>
</evidence>
<comment type="caution">
    <text evidence="4">The sequence shown here is derived from an EMBL/GenBank/DDBJ whole genome shotgun (WGS) entry which is preliminary data.</text>
</comment>
<dbReference type="PANTHER" id="PTHR24220">
    <property type="entry name" value="IMPORT ATP-BINDING PROTEIN"/>
    <property type="match status" value="1"/>
</dbReference>
<dbReference type="RefSeq" id="WP_106363199.1">
    <property type="nucleotide sequence ID" value="NZ_PVTJ01000002.1"/>
</dbReference>
<dbReference type="InterPro" id="IPR003439">
    <property type="entry name" value="ABC_transporter-like_ATP-bd"/>
</dbReference>
<name>A0A2T0UT73_9ACTN</name>
<dbReference type="GO" id="GO:0016887">
    <property type="term" value="F:ATP hydrolysis activity"/>
    <property type="evidence" value="ECO:0007669"/>
    <property type="project" value="InterPro"/>
</dbReference>
<evidence type="ECO:0000313" key="5">
    <source>
        <dbReference type="Proteomes" id="UP000238176"/>
    </source>
</evidence>
<dbReference type="EMBL" id="PVTJ01000002">
    <property type="protein sequence ID" value="PRY61047.1"/>
    <property type="molecule type" value="Genomic_DNA"/>
</dbReference>
<proteinExistence type="predicted"/>
<dbReference type="Pfam" id="PF00005">
    <property type="entry name" value="ABC_tran"/>
    <property type="match status" value="1"/>
</dbReference>
<keyword evidence="5" id="KW-1185">Reference proteome</keyword>
<dbReference type="GO" id="GO:0005524">
    <property type="term" value="F:ATP binding"/>
    <property type="evidence" value="ECO:0007669"/>
    <property type="project" value="UniProtKB-KW"/>
</dbReference>
<evidence type="ECO:0000259" key="3">
    <source>
        <dbReference type="PROSITE" id="PS50893"/>
    </source>
</evidence>
<dbReference type="Gene3D" id="3.40.50.300">
    <property type="entry name" value="P-loop containing nucleotide triphosphate hydrolases"/>
    <property type="match status" value="1"/>
</dbReference>
<feature type="domain" description="ABC transporter" evidence="3">
    <location>
        <begin position="20"/>
        <end position="240"/>
    </location>
</feature>
<dbReference type="InterPro" id="IPR027417">
    <property type="entry name" value="P-loop_NTPase"/>
</dbReference>
<evidence type="ECO:0000256" key="1">
    <source>
        <dbReference type="ARBA" id="ARBA00022741"/>
    </source>
</evidence>
<dbReference type="GO" id="GO:0005886">
    <property type="term" value="C:plasma membrane"/>
    <property type="evidence" value="ECO:0007669"/>
    <property type="project" value="TreeGrafter"/>
</dbReference>
<dbReference type="InterPro" id="IPR015854">
    <property type="entry name" value="ABC_transpr_LolD-like"/>
</dbReference>
<keyword evidence="2 4" id="KW-0067">ATP-binding</keyword>
<evidence type="ECO:0000256" key="2">
    <source>
        <dbReference type="ARBA" id="ARBA00022840"/>
    </source>
</evidence>
<dbReference type="Proteomes" id="UP000238176">
    <property type="component" value="Unassembled WGS sequence"/>
</dbReference>
<accession>A0A2T0UT73</accession>
<organism evidence="4 5">
    <name type="scientific">Glycomyces artemisiae</name>
    <dbReference type="NCBI Taxonomy" id="1076443"/>
    <lineage>
        <taxon>Bacteria</taxon>
        <taxon>Bacillati</taxon>
        <taxon>Actinomycetota</taxon>
        <taxon>Actinomycetes</taxon>
        <taxon>Glycomycetales</taxon>
        <taxon>Glycomycetaceae</taxon>
        <taxon>Glycomyces</taxon>
    </lineage>
</organism>
<sequence>MTTTLAAPPSRRPAAAAPALALREITKTYDGAHTVLDRVSLDVPGGALIAVMGGPGAGKSTLVHCAAGLDDPSRGEVRIADRRITGLDEAKRTLLRQGRIGFVFQSFNLLPSLTIEENLAMPLRLAGEAEDRDWLRHLAERTGVDRLLARRPGDLAPVLQQRAAVARAFASRPDVVVADEPTGALAPADAADVLDLMRSLVDEWAPGLLMVTRDPAAASRAHATFALEGARLRPVLTTSVR</sequence>
<dbReference type="GO" id="GO:0022857">
    <property type="term" value="F:transmembrane transporter activity"/>
    <property type="evidence" value="ECO:0007669"/>
    <property type="project" value="TreeGrafter"/>
</dbReference>
<keyword evidence="1" id="KW-0547">Nucleotide-binding</keyword>
<dbReference type="PANTHER" id="PTHR24220:SF685">
    <property type="entry name" value="ABC TRANSPORTER RELATED"/>
    <property type="match status" value="1"/>
</dbReference>
<reference evidence="4 5" key="1">
    <citation type="submission" date="2018-03" db="EMBL/GenBank/DDBJ databases">
        <title>Genomic Encyclopedia of Type Strains, Phase III (KMG-III): the genomes of soil and plant-associated and newly described type strains.</title>
        <authorList>
            <person name="Whitman W."/>
        </authorList>
    </citation>
    <scope>NUCLEOTIDE SEQUENCE [LARGE SCALE GENOMIC DNA]</scope>
    <source>
        <strain evidence="4 5">CGMCC 4.7067</strain>
    </source>
</reference>
<dbReference type="AlphaFoldDB" id="A0A2T0UT73"/>
<dbReference type="InterPro" id="IPR003593">
    <property type="entry name" value="AAA+_ATPase"/>
</dbReference>
<dbReference type="OrthoDB" id="3266715at2"/>
<gene>
    <name evidence="4" type="ORF">B0I28_102666</name>
</gene>
<dbReference type="SMART" id="SM00382">
    <property type="entry name" value="AAA"/>
    <property type="match status" value="1"/>
</dbReference>
<protein>
    <submittedName>
        <fullName evidence="4">Putative ABC transport system ATP-binding protein</fullName>
    </submittedName>
</protein>